<sequence>MGRSNLSLTFYYFTALFSPSLQSIPFPTFDLDPTCLLQTVLTHNINSSNFYSEILQISHHNTLMSAHLSGIVVKHLLPHYFRRRDEFPSWKINCMQIVVFDSSGEISDYYEEIINWGNHNNVTIYFALSPISFQVMARSNFGLHLDTFCIPIYTILLQIDENSLQINVYGKLLSPVPEYYTWQKFPRGVKTSFPAPQKLRVLRSLLSNNQLQSRLPLNRLWLLHMRKVDCENHREFLRLGSPCFSAFGSLAVVSRKLNFTFHKIQSHYHSSFTVGLQGTKIILYKGEEFFIEKALDYYVLYCQKNPTFSSVLIWHFFTIMDHYVWTACGGISIILWIFNLGQVPDLVVAFLRQSISRRKISFASILAILGMTVLSSWYDACVTSQITKPLEKYVIQTISEVFYYFGFKLYPRNDDISGGMVRLSIRRIDGLHVNLTIFYQLPGAAIFADEIAFEPNSGHVQNALHFLKLGYPNVTCNIVKEIFYKENVVWEFLYFGGDRLSATLKTLSSNGIFLLYEKLWIYVDLDQRYARMHPVIEDLAIGAFRNLWVAFQLLLVLIGGACLCFVFELSIVYVKRIRVLGHIHIPDHISGCFVYFIIFGQILRFGNQIDRK</sequence>
<feature type="transmembrane region" description="Helical" evidence="1">
    <location>
        <begin position="547"/>
        <end position="573"/>
    </location>
</feature>
<name>A0A226EA28_FOLCA</name>
<evidence type="ECO:0000313" key="2">
    <source>
        <dbReference type="EMBL" id="OXA53927.1"/>
    </source>
</evidence>
<keyword evidence="1" id="KW-0812">Transmembrane</keyword>
<accession>A0A226EA28</accession>
<evidence type="ECO:0000256" key="1">
    <source>
        <dbReference type="SAM" id="Phobius"/>
    </source>
</evidence>
<gene>
    <name evidence="2" type="ORF">Fcan01_10260</name>
</gene>
<dbReference type="Proteomes" id="UP000198287">
    <property type="component" value="Unassembled WGS sequence"/>
</dbReference>
<feature type="transmembrane region" description="Helical" evidence="1">
    <location>
        <begin position="312"/>
        <end position="339"/>
    </location>
</feature>
<organism evidence="2 3">
    <name type="scientific">Folsomia candida</name>
    <name type="common">Springtail</name>
    <dbReference type="NCBI Taxonomy" id="158441"/>
    <lineage>
        <taxon>Eukaryota</taxon>
        <taxon>Metazoa</taxon>
        <taxon>Ecdysozoa</taxon>
        <taxon>Arthropoda</taxon>
        <taxon>Hexapoda</taxon>
        <taxon>Collembola</taxon>
        <taxon>Entomobryomorpha</taxon>
        <taxon>Isotomoidea</taxon>
        <taxon>Isotomidae</taxon>
        <taxon>Proisotominae</taxon>
        <taxon>Folsomia</taxon>
    </lineage>
</organism>
<dbReference type="AlphaFoldDB" id="A0A226EA28"/>
<proteinExistence type="predicted"/>
<feature type="transmembrane region" description="Helical" evidence="1">
    <location>
        <begin position="585"/>
        <end position="603"/>
    </location>
</feature>
<dbReference type="EMBL" id="LNIX01000005">
    <property type="protein sequence ID" value="OXA53927.1"/>
    <property type="molecule type" value="Genomic_DNA"/>
</dbReference>
<reference evidence="2 3" key="1">
    <citation type="submission" date="2015-12" db="EMBL/GenBank/DDBJ databases">
        <title>The genome of Folsomia candida.</title>
        <authorList>
            <person name="Faddeeva A."/>
            <person name="Derks M.F."/>
            <person name="Anvar Y."/>
            <person name="Smit S."/>
            <person name="Van Straalen N."/>
            <person name="Roelofs D."/>
        </authorList>
    </citation>
    <scope>NUCLEOTIDE SEQUENCE [LARGE SCALE GENOMIC DNA]</scope>
    <source>
        <strain evidence="2 3">VU population</strain>
        <tissue evidence="2">Whole body</tissue>
    </source>
</reference>
<protein>
    <submittedName>
        <fullName evidence="2">Uncharacterized protein</fullName>
    </submittedName>
</protein>
<comment type="caution">
    <text evidence="2">The sequence shown here is derived from an EMBL/GenBank/DDBJ whole genome shotgun (WGS) entry which is preliminary data.</text>
</comment>
<keyword evidence="1" id="KW-0472">Membrane</keyword>
<evidence type="ECO:0000313" key="3">
    <source>
        <dbReference type="Proteomes" id="UP000198287"/>
    </source>
</evidence>
<keyword evidence="3" id="KW-1185">Reference proteome</keyword>
<keyword evidence="1" id="KW-1133">Transmembrane helix</keyword>
<feature type="transmembrane region" description="Helical" evidence="1">
    <location>
        <begin position="360"/>
        <end position="378"/>
    </location>
</feature>